<name>A0A7H0GM29_9BURK</name>
<dbReference type="RefSeq" id="WP_187724937.1">
    <property type="nucleotide sequence ID" value="NZ_CP060783.1"/>
</dbReference>
<protein>
    <submittedName>
        <fullName evidence="1">Uncharacterized protein</fullName>
    </submittedName>
</protein>
<evidence type="ECO:0000313" key="1">
    <source>
        <dbReference type="EMBL" id="QNP49345.1"/>
    </source>
</evidence>
<sequence>MREQVVGLLELLATRMQWSAARPIISSTGLHVSRGWAETIEAASHDFYSDAIWTAAYKRLAKLARVHTYVGNKRVTFFDLRALGDDSRAKILKWAKENAASNLAGLVRKRPFAILEAPTIREALEPHKMPPPKLIAADYVDGKLYLQFFSTRSYVFREPLNISLMSAAQQRAFSIYEELIGVRTKSIPCFDTAVIDTDAELVEIRVDFLPGVTEDKEVSPLSRVIGELNRIGTKYNNQAIVGVGLVNLRPVINPMYLDEMCGRVTALGFVATGKESSSNNRGQLHRSKTRDLRKDEFHAGGKRHVAKIDPYAIGVTWSQKAPMSDLSLEIRGNARSLYNRAHGQVNDVEIVGCLDLDDYKFVHDQVLSRLKRTRK</sequence>
<dbReference type="KEGG" id="daer:H9K75_04610"/>
<dbReference type="AlphaFoldDB" id="A0A7H0GM29"/>
<accession>A0A7H0GM29</accession>
<dbReference type="EMBL" id="CP060783">
    <property type="protein sequence ID" value="QNP49345.1"/>
    <property type="molecule type" value="Genomic_DNA"/>
</dbReference>
<gene>
    <name evidence="1" type="ORF">H9K75_04610</name>
</gene>
<organism evidence="1 2">
    <name type="scientific">Diaphorobacter aerolatus</name>
    <dbReference type="NCBI Taxonomy" id="1288495"/>
    <lineage>
        <taxon>Bacteria</taxon>
        <taxon>Pseudomonadati</taxon>
        <taxon>Pseudomonadota</taxon>
        <taxon>Betaproteobacteria</taxon>
        <taxon>Burkholderiales</taxon>
        <taxon>Comamonadaceae</taxon>
        <taxon>Diaphorobacter</taxon>
    </lineage>
</organism>
<keyword evidence="2" id="KW-1185">Reference proteome</keyword>
<proteinExistence type="predicted"/>
<reference evidence="1 2" key="1">
    <citation type="submission" date="2020-08" db="EMBL/GenBank/DDBJ databases">
        <title>Genome sequence of Diaphorobacter aerolatus KACC 16536T.</title>
        <authorList>
            <person name="Hyun D.-W."/>
            <person name="Bae J.-W."/>
        </authorList>
    </citation>
    <scope>NUCLEOTIDE SEQUENCE [LARGE SCALE GENOMIC DNA]</scope>
    <source>
        <strain evidence="1 2">KACC 16536</strain>
    </source>
</reference>
<evidence type="ECO:0000313" key="2">
    <source>
        <dbReference type="Proteomes" id="UP000516028"/>
    </source>
</evidence>
<dbReference type="Proteomes" id="UP000516028">
    <property type="component" value="Chromosome"/>
</dbReference>